<dbReference type="NCBIfam" id="TIGR02977">
    <property type="entry name" value="phageshock_pspA"/>
    <property type="match status" value="1"/>
</dbReference>
<dbReference type="EMBL" id="CP047656">
    <property type="protein sequence ID" value="QHJ12124.1"/>
    <property type="molecule type" value="Genomic_DNA"/>
</dbReference>
<evidence type="ECO:0000256" key="2">
    <source>
        <dbReference type="SAM" id="Coils"/>
    </source>
</evidence>
<organism evidence="3 4">
    <name type="scientific">Paraglaciecola mesophila</name>
    <dbReference type="NCBI Taxonomy" id="197222"/>
    <lineage>
        <taxon>Bacteria</taxon>
        <taxon>Pseudomonadati</taxon>
        <taxon>Pseudomonadota</taxon>
        <taxon>Gammaproteobacteria</taxon>
        <taxon>Alteromonadales</taxon>
        <taxon>Alteromonadaceae</taxon>
        <taxon>Paraglaciecola</taxon>
    </lineage>
</organism>
<dbReference type="InterPro" id="IPR014319">
    <property type="entry name" value="Phageshock_PspA"/>
</dbReference>
<evidence type="ECO:0000313" key="3">
    <source>
        <dbReference type="EMBL" id="QHJ12124.1"/>
    </source>
</evidence>
<feature type="coiled-coil region" evidence="2">
    <location>
        <begin position="47"/>
        <end position="135"/>
    </location>
</feature>
<dbReference type="RefSeq" id="WP_160180034.1">
    <property type="nucleotide sequence ID" value="NZ_CP047656.1"/>
</dbReference>
<dbReference type="Proteomes" id="UP000464524">
    <property type="component" value="Chromosome"/>
</dbReference>
<dbReference type="Pfam" id="PF04012">
    <property type="entry name" value="PspA_IM30"/>
    <property type="match status" value="1"/>
</dbReference>
<dbReference type="PANTHER" id="PTHR31088:SF6">
    <property type="entry name" value="PHAGE SHOCK PROTEIN A"/>
    <property type="match status" value="1"/>
</dbReference>
<dbReference type="GO" id="GO:0005829">
    <property type="term" value="C:cytosol"/>
    <property type="evidence" value="ECO:0007669"/>
    <property type="project" value="TreeGrafter"/>
</dbReference>
<comment type="similarity">
    <text evidence="1">Belongs to the PspA/Vipp/IM30 family.</text>
</comment>
<protein>
    <submittedName>
        <fullName evidence="3">Phage shock protein A</fullName>
    </submittedName>
</protein>
<accession>A0A857JNH1</accession>
<reference evidence="3 4" key="1">
    <citation type="submission" date="2019-12" db="EMBL/GenBank/DDBJ databases">
        <title>Genome sequencing and assembly of endphytes of Porphyra tenera.</title>
        <authorList>
            <person name="Park J.M."/>
            <person name="Shin R."/>
            <person name="Jo S.H."/>
        </authorList>
    </citation>
    <scope>NUCLEOTIDE SEQUENCE [LARGE SCALE GENOMIC DNA]</scope>
    <source>
        <strain evidence="3 4">GPM4</strain>
    </source>
</reference>
<evidence type="ECO:0000256" key="1">
    <source>
        <dbReference type="ARBA" id="ARBA00043985"/>
    </source>
</evidence>
<dbReference type="PANTHER" id="PTHR31088">
    <property type="entry name" value="MEMBRANE-ASSOCIATED PROTEIN VIPP1, CHLOROPLASTIC"/>
    <property type="match status" value="1"/>
</dbReference>
<sequence length="219" mass="25055">MGLFTRMSDIVQSNINALLDKAEDPEKMIKHLILEMQDTLVEVRSVAATVLADKKQIERRIHKLEIESTNWQNKAQIALQKDREDLARAALGEKQRVAQALDGLYEQLNEAQEAIGKLQNDSSQLNDKLLEAKAKQKTLMIKQRTQSTRLKLRSSDAYNKVDTAIVKFDQYERRIDDLEAQVDAFDLVSETKSLSAQFDELEANDEIEKQLTELRKKVA</sequence>
<name>A0A857JNH1_9ALTE</name>
<feature type="coiled-coil region" evidence="2">
    <location>
        <begin position="161"/>
        <end position="188"/>
    </location>
</feature>
<dbReference type="GO" id="GO:0009271">
    <property type="term" value="P:phage shock"/>
    <property type="evidence" value="ECO:0007669"/>
    <property type="project" value="TreeGrafter"/>
</dbReference>
<evidence type="ECO:0000313" key="4">
    <source>
        <dbReference type="Proteomes" id="UP000464524"/>
    </source>
</evidence>
<proteinExistence type="inferred from homology"/>
<dbReference type="KEGG" id="pmes:FX988_02375"/>
<dbReference type="InterPro" id="IPR007157">
    <property type="entry name" value="PspA_VIPP1"/>
</dbReference>
<keyword evidence="2" id="KW-0175">Coiled coil</keyword>
<keyword evidence="4" id="KW-1185">Reference proteome</keyword>
<gene>
    <name evidence="3" type="ORF">FX988_02375</name>
</gene>
<dbReference type="AlphaFoldDB" id="A0A857JNH1"/>
<dbReference type="OrthoDB" id="9779630at2"/>